<organism evidence="1 2">
    <name type="scientific">Bifidobacterium longum</name>
    <dbReference type="NCBI Taxonomy" id="216816"/>
    <lineage>
        <taxon>Bacteria</taxon>
        <taxon>Bacillati</taxon>
        <taxon>Actinomycetota</taxon>
        <taxon>Actinomycetes</taxon>
        <taxon>Bifidobacteriales</taxon>
        <taxon>Bifidobacteriaceae</taxon>
        <taxon>Bifidobacterium</taxon>
    </lineage>
</organism>
<dbReference type="Gene3D" id="3.90.1150.10">
    <property type="entry name" value="Aspartate Aminotransferase, domain 1"/>
    <property type="match status" value="1"/>
</dbReference>
<dbReference type="AlphaFoldDB" id="A0A2N0TJA9"/>
<dbReference type="InterPro" id="IPR015424">
    <property type="entry name" value="PyrdxlP-dep_Trfase"/>
</dbReference>
<dbReference type="SUPFAM" id="SSF53383">
    <property type="entry name" value="PLP-dependent transferases"/>
    <property type="match status" value="1"/>
</dbReference>
<dbReference type="Proteomes" id="UP000232928">
    <property type="component" value="Unassembled WGS sequence"/>
</dbReference>
<protein>
    <submittedName>
        <fullName evidence="1">Aminotransferase</fullName>
    </submittedName>
</protein>
<reference evidence="1 2" key="1">
    <citation type="submission" date="2017-12" db="EMBL/GenBank/DDBJ databases">
        <title>Bifidobacterium longum APC/DPC strains.</title>
        <authorList>
            <person name="Arboleya S."/>
        </authorList>
    </citation>
    <scope>NUCLEOTIDE SEQUENCE [LARGE SCALE GENOMIC DNA]</scope>
    <source>
        <strain evidence="1 2">APC1461</strain>
    </source>
</reference>
<dbReference type="GO" id="GO:0008483">
    <property type="term" value="F:transaminase activity"/>
    <property type="evidence" value="ECO:0007669"/>
    <property type="project" value="UniProtKB-KW"/>
</dbReference>
<dbReference type="RefSeq" id="WP_232778843.1">
    <property type="nucleotide sequence ID" value="NZ_PJEG01000010.1"/>
</dbReference>
<comment type="caution">
    <text evidence="1">The sequence shown here is derived from an EMBL/GenBank/DDBJ whole genome shotgun (WGS) entry which is preliminary data.</text>
</comment>
<accession>A0A2N0TJA9</accession>
<evidence type="ECO:0000313" key="1">
    <source>
        <dbReference type="EMBL" id="PKD14843.1"/>
    </source>
</evidence>
<dbReference type="InterPro" id="IPR015422">
    <property type="entry name" value="PyrdxlP-dep_Trfase_small"/>
</dbReference>
<sequence length="78" mass="8447">MALELGSLSKMYMVAGLARWHGDSAAFVDWLLNTAGVALMPGVCFGQVGEGWVRISLLKHTAELFQVVARVDRALRSA</sequence>
<name>A0A2N0TJA9_BIFLN</name>
<dbReference type="EMBL" id="PJEG01000010">
    <property type="protein sequence ID" value="PKD14843.1"/>
    <property type="molecule type" value="Genomic_DNA"/>
</dbReference>
<proteinExistence type="predicted"/>
<keyword evidence="1" id="KW-0808">Transferase</keyword>
<evidence type="ECO:0000313" key="2">
    <source>
        <dbReference type="Proteomes" id="UP000232928"/>
    </source>
</evidence>
<gene>
    <name evidence="1" type="ORF">APC1461_0579</name>
</gene>
<keyword evidence="1" id="KW-0032">Aminotransferase</keyword>